<reference evidence="3" key="1">
    <citation type="submission" date="2016-06" db="EMBL/GenBank/DDBJ databases">
        <authorList>
            <person name="Varghese N."/>
            <person name="Submissions Spin"/>
        </authorList>
    </citation>
    <scope>NUCLEOTIDE SEQUENCE [LARGE SCALE GENOMIC DNA]</scope>
    <source>
        <strain evidence="3">DSM 45160</strain>
    </source>
</reference>
<dbReference type="RefSeq" id="WP_088987975.1">
    <property type="nucleotide sequence ID" value="NZ_LT607409.1"/>
</dbReference>
<keyword evidence="1" id="KW-1133">Transmembrane helix</keyword>
<gene>
    <name evidence="2" type="ORF">GA0070612_2408</name>
</gene>
<dbReference type="EMBL" id="LT607409">
    <property type="protein sequence ID" value="SCE94747.1"/>
    <property type="molecule type" value="Genomic_DNA"/>
</dbReference>
<accession>A0A1C4WES3</accession>
<dbReference type="AlphaFoldDB" id="A0A1C4WES3"/>
<feature type="transmembrane region" description="Helical" evidence="1">
    <location>
        <begin position="43"/>
        <end position="63"/>
    </location>
</feature>
<keyword evidence="1" id="KW-0472">Membrane</keyword>
<proteinExistence type="predicted"/>
<dbReference type="Proteomes" id="UP000198224">
    <property type="component" value="Chromosome I"/>
</dbReference>
<organism evidence="2 3">
    <name type="scientific">Micromonospora chokoriensis</name>
    <dbReference type="NCBI Taxonomy" id="356851"/>
    <lineage>
        <taxon>Bacteria</taxon>
        <taxon>Bacillati</taxon>
        <taxon>Actinomycetota</taxon>
        <taxon>Actinomycetes</taxon>
        <taxon>Micromonosporales</taxon>
        <taxon>Micromonosporaceae</taxon>
        <taxon>Micromonospora</taxon>
    </lineage>
</organism>
<evidence type="ECO:0000313" key="3">
    <source>
        <dbReference type="Proteomes" id="UP000198224"/>
    </source>
</evidence>
<keyword evidence="1" id="KW-0812">Transmembrane</keyword>
<protein>
    <submittedName>
        <fullName evidence="2">Uncharacterized protein</fullName>
    </submittedName>
</protein>
<evidence type="ECO:0000313" key="2">
    <source>
        <dbReference type="EMBL" id="SCE94747.1"/>
    </source>
</evidence>
<keyword evidence="3" id="KW-1185">Reference proteome</keyword>
<sequence length="349" mass="37272">MFSDLDQQLTATLQHRAGGDVDPTPIVERARHRGRRLRLRRRGLIAGGVAAACVAVTSVVLAFPTGRGSDDPIMPAAALLLPEASGQSGAIARPEDVGADPATVHFSTEALVDGAEWATWSAGRGTESVEFRGPKGQARFALARSAAALDGLQQTLSSAGRPQPRTEARVGDRSGVAWFDPSGDRKLWFVRWQPADGLWAQLDIYATTPDEATGTAARVRFDSAHRCVVPFRLGSVPPGGRLLGCSVTLGRSRDSRFVDGSLVVGDDTGRWLTVRAQRAPDGYKARSGDLVAGPYRARRQGSDVLEMAVEHCVVEAFRKGRGSGYTEAEGLTILGGYQPTGDVDRPDTW</sequence>
<evidence type="ECO:0000256" key="1">
    <source>
        <dbReference type="SAM" id="Phobius"/>
    </source>
</evidence>
<name>A0A1C4WES3_9ACTN</name>